<dbReference type="InterPro" id="IPR010982">
    <property type="entry name" value="Lambda_DNA-bd_dom_sf"/>
</dbReference>
<dbReference type="Gene3D" id="1.10.260.40">
    <property type="entry name" value="lambda repressor-like DNA-binding domains"/>
    <property type="match status" value="1"/>
</dbReference>
<dbReference type="AlphaFoldDB" id="A0A1M6KDZ3"/>
<feature type="domain" description="HTH cro/C1-type" evidence="1">
    <location>
        <begin position="16"/>
        <end position="72"/>
    </location>
</feature>
<dbReference type="EMBL" id="FQYV01000020">
    <property type="protein sequence ID" value="SHJ57176.1"/>
    <property type="molecule type" value="Genomic_DNA"/>
</dbReference>
<gene>
    <name evidence="2" type="ORF">SAMN04487908_12012</name>
</gene>
<evidence type="ECO:0000259" key="1">
    <source>
        <dbReference type="PROSITE" id="PS50943"/>
    </source>
</evidence>
<dbReference type="SMART" id="SM00530">
    <property type="entry name" value="HTH_XRE"/>
    <property type="match status" value="1"/>
</dbReference>
<proteinExistence type="predicted"/>
<organism evidence="2 3">
    <name type="scientific">Aequorivita viscosa</name>
    <dbReference type="NCBI Taxonomy" id="797419"/>
    <lineage>
        <taxon>Bacteria</taxon>
        <taxon>Pseudomonadati</taxon>
        <taxon>Bacteroidota</taxon>
        <taxon>Flavobacteriia</taxon>
        <taxon>Flavobacteriales</taxon>
        <taxon>Flavobacteriaceae</taxon>
        <taxon>Aequorivita</taxon>
    </lineage>
</organism>
<dbReference type="InterPro" id="IPR001387">
    <property type="entry name" value="Cro/C1-type_HTH"/>
</dbReference>
<keyword evidence="3" id="KW-1185">Reference proteome</keyword>
<dbReference type="GO" id="GO:0003677">
    <property type="term" value="F:DNA binding"/>
    <property type="evidence" value="ECO:0007669"/>
    <property type="project" value="InterPro"/>
</dbReference>
<name>A0A1M6KDZ3_9FLAO</name>
<dbReference type="STRING" id="797419.SAMN05216556_12061"/>
<dbReference type="SUPFAM" id="SSF47413">
    <property type="entry name" value="lambda repressor-like DNA-binding domains"/>
    <property type="match status" value="1"/>
</dbReference>
<evidence type="ECO:0000313" key="3">
    <source>
        <dbReference type="Proteomes" id="UP000184172"/>
    </source>
</evidence>
<protein>
    <recommendedName>
        <fullName evidence="1">HTH cro/C1-type domain-containing protein</fullName>
    </recommendedName>
</protein>
<dbReference type="CDD" id="cd00093">
    <property type="entry name" value="HTH_XRE"/>
    <property type="match status" value="1"/>
</dbReference>
<sequence length="79" mass="8824">MATNLTGIELFVIQRVKEVRIAKGLSQEKLSLALNKGVGFIGDREAPSKKAKYNINHLNEIAKVLDCSPKDFWPECPIK</sequence>
<dbReference type="Proteomes" id="UP000184172">
    <property type="component" value="Unassembled WGS sequence"/>
</dbReference>
<accession>A0A1M6KDZ3</accession>
<dbReference type="RefSeq" id="WP_200791524.1">
    <property type="nucleotide sequence ID" value="NZ_FNNS01000020.1"/>
</dbReference>
<reference evidence="3" key="1">
    <citation type="submission" date="2016-11" db="EMBL/GenBank/DDBJ databases">
        <authorList>
            <person name="Varghese N."/>
            <person name="Submissions S."/>
        </authorList>
    </citation>
    <scope>NUCLEOTIDE SEQUENCE [LARGE SCALE GENOMIC DNA]</scope>
    <source>
        <strain evidence="3">DSM 26349</strain>
    </source>
</reference>
<evidence type="ECO:0000313" key="2">
    <source>
        <dbReference type="EMBL" id="SHJ57176.1"/>
    </source>
</evidence>
<dbReference type="PROSITE" id="PS50943">
    <property type="entry name" value="HTH_CROC1"/>
    <property type="match status" value="1"/>
</dbReference>